<keyword evidence="2" id="KW-1133">Transmembrane helix</keyword>
<feature type="region of interest" description="Disordered" evidence="1">
    <location>
        <begin position="446"/>
        <end position="465"/>
    </location>
</feature>
<keyword evidence="4" id="KW-1185">Reference proteome</keyword>
<dbReference type="Proteomes" id="UP001147700">
    <property type="component" value="Unassembled WGS sequence"/>
</dbReference>
<dbReference type="RefSeq" id="WP_202953999.1">
    <property type="nucleotide sequence ID" value="NZ_JAPCID010000059.1"/>
</dbReference>
<accession>A0ABT4RTE4</accession>
<organism evidence="3 4">
    <name type="scientific">Solirubrobacter deserti</name>
    <dbReference type="NCBI Taxonomy" id="2282478"/>
    <lineage>
        <taxon>Bacteria</taxon>
        <taxon>Bacillati</taxon>
        <taxon>Actinomycetota</taxon>
        <taxon>Thermoleophilia</taxon>
        <taxon>Solirubrobacterales</taxon>
        <taxon>Solirubrobacteraceae</taxon>
        <taxon>Solirubrobacter</taxon>
    </lineage>
</organism>
<dbReference type="EMBL" id="JAPCID010000059">
    <property type="protein sequence ID" value="MDA0141531.1"/>
    <property type="molecule type" value="Genomic_DNA"/>
</dbReference>
<reference evidence="3" key="1">
    <citation type="submission" date="2022-10" db="EMBL/GenBank/DDBJ databases">
        <title>The WGS of Solirubrobacter sp. CPCC 204708.</title>
        <authorList>
            <person name="Jiang Z."/>
        </authorList>
    </citation>
    <scope>NUCLEOTIDE SEQUENCE</scope>
    <source>
        <strain evidence="3">CPCC 204708</strain>
    </source>
</reference>
<evidence type="ECO:0000313" key="3">
    <source>
        <dbReference type="EMBL" id="MDA0141531.1"/>
    </source>
</evidence>
<protein>
    <recommendedName>
        <fullName evidence="5">Glycosyltransferase RgtA/B/C/D-like domain-containing protein</fullName>
    </recommendedName>
</protein>
<sequence length="495" mass="52393">MSAAVLRRAATASGAGLAVLWLAAALISGFTARRYLGPLDEGILMQAAARMADGQWPWRDFSWSYGPGQPLVVLATGESLFSWRVLRVAADATAAVLVWALVRDVRPRWAPWAWAAAAVTAAQPTSANPTAPALAFALGAVLCATRGRPAWAGALAAAAAFWRPDVGVIGALAAAAVFVAGERRVRAREGDESRCAGEARGGARAAAVALGVAAVVGLGLYAPFIVAAGPGTVWDALVVQATKDGAWWRLPFPAGFDGGDPKDFLAWLAPYAALIVLALAVPRRPAAGLVVLGAGAAIYYVSRADLEHAQGLLVVAAALAAFVRPAVVGIALLAILIVVGVGNRASALLRPPELTTYRGIAIPPEEARALPEVVARIDHLVPPGEPIYVAPRRSDLVTFTNPLLHYLTDRPNVLRRDVLLQAKPEEQRNIVRALEQRRPRVVIRWTDPASSKPEPNRRGEPSGSTALDDYLERAYRLESRFGYYDVLVSRSIAAA</sequence>
<feature type="transmembrane region" description="Helical" evidence="2">
    <location>
        <begin position="286"/>
        <end position="302"/>
    </location>
</feature>
<feature type="transmembrane region" description="Helical" evidence="2">
    <location>
        <begin position="264"/>
        <end position="281"/>
    </location>
</feature>
<evidence type="ECO:0000256" key="1">
    <source>
        <dbReference type="SAM" id="MobiDB-lite"/>
    </source>
</evidence>
<feature type="transmembrane region" description="Helical" evidence="2">
    <location>
        <begin position="207"/>
        <end position="228"/>
    </location>
</feature>
<name>A0ABT4RTE4_9ACTN</name>
<evidence type="ECO:0000256" key="2">
    <source>
        <dbReference type="SAM" id="Phobius"/>
    </source>
</evidence>
<feature type="transmembrane region" description="Helical" evidence="2">
    <location>
        <begin position="314"/>
        <end position="341"/>
    </location>
</feature>
<comment type="caution">
    <text evidence="3">The sequence shown here is derived from an EMBL/GenBank/DDBJ whole genome shotgun (WGS) entry which is preliminary data.</text>
</comment>
<proteinExistence type="predicted"/>
<evidence type="ECO:0000313" key="4">
    <source>
        <dbReference type="Proteomes" id="UP001147700"/>
    </source>
</evidence>
<keyword evidence="2" id="KW-0812">Transmembrane</keyword>
<gene>
    <name evidence="3" type="ORF">OJ962_28820</name>
</gene>
<keyword evidence="2" id="KW-0472">Membrane</keyword>
<evidence type="ECO:0008006" key="5">
    <source>
        <dbReference type="Google" id="ProtNLM"/>
    </source>
</evidence>